<protein>
    <submittedName>
        <fullName evidence="3">Cytochrome P450</fullName>
    </submittedName>
</protein>
<organism evidence="3 4">
    <name type="scientific">Streptomyces malaysiensis</name>
    <dbReference type="NCBI Taxonomy" id="92644"/>
    <lineage>
        <taxon>Bacteria</taxon>
        <taxon>Bacillati</taxon>
        <taxon>Actinomycetota</taxon>
        <taxon>Actinomycetes</taxon>
        <taxon>Kitasatosporales</taxon>
        <taxon>Streptomycetaceae</taxon>
        <taxon>Streptomyces</taxon>
        <taxon>Streptomyces violaceusniger group</taxon>
    </lineage>
</organism>
<dbReference type="GO" id="GO:0004497">
    <property type="term" value="F:monooxygenase activity"/>
    <property type="evidence" value="ECO:0007669"/>
    <property type="project" value="InterPro"/>
</dbReference>
<evidence type="ECO:0000313" key="4">
    <source>
        <dbReference type="Proteomes" id="UP000536624"/>
    </source>
</evidence>
<evidence type="ECO:0000256" key="1">
    <source>
        <dbReference type="ARBA" id="ARBA00010617"/>
    </source>
</evidence>
<accession>A0A7X6B1G7</accession>
<dbReference type="InterPro" id="IPR036396">
    <property type="entry name" value="Cyt_P450_sf"/>
</dbReference>
<dbReference type="PANTHER" id="PTHR46696:SF1">
    <property type="entry name" value="CYTOCHROME P450 YJIB-RELATED"/>
    <property type="match status" value="1"/>
</dbReference>
<sequence>MLFVLIAGQSTTGQLISTVLRRAAADPDVWSWVPSGGRPSPDADGYRVPIPRSSPIPRGSARTGRTADGIALPAPAEQPMALLCPHRQNSRWHLSFGVGRHRCPGALTARTEAAVALRMVANQLPDVELAETEPPMLGLLSFRAPERVTVRRTAGPSRPRALPA</sequence>
<dbReference type="PROSITE" id="PS00086">
    <property type="entry name" value="CYTOCHROME_P450"/>
    <property type="match status" value="1"/>
</dbReference>
<comment type="caution">
    <text evidence="3">The sequence shown here is derived from an EMBL/GenBank/DDBJ whole genome shotgun (WGS) entry which is preliminary data.</text>
</comment>
<evidence type="ECO:0000256" key="2">
    <source>
        <dbReference type="SAM" id="MobiDB-lite"/>
    </source>
</evidence>
<reference evidence="3 4" key="1">
    <citation type="submission" date="2020-02" db="EMBL/GenBank/DDBJ databases">
        <title>Streptomyces malaysiensis DSM14702 (JHCC583434, PFL_A843) Genome sequencing and assembly.</title>
        <authorList>
            <person name="Samborskyy M."/>
        </authorList>
    </citation>
    <scope>NUCLEOTIDE SEQUENCE [LARGE SCALE GENOMIC DNA]</scope>
    <source>
        <strain evidence="3 4">DSM 14702</strain>
    </source>
</reference>
<dbReference type="PANTHER" id="PTHR46696">
    <property type="entry name" value="P450, PUTATIVE (EUROFUNG)-RELATED"/>
    <property type="match status" value="1"/>
</dbReference>
<dbReference type="GO" id="GO:0005506">
    <property type="term" value="F:iron ion binding"/>
    <property type="evidence" value="ECO:0007669"/>
    <property type="project" value="InterPro"/>
</dbReference>
<dbReference type="SUPFAM" id="SSF48264">
    <property type="entry name" value="Cytochrome P450"/>
    <property type="match status" value="1"/>
</dbReference>
<dbReference type="GO" id="GO:0020037">
    <property type="term" value="F:heme binding"/>
    <property type="evidence" value="ECO:0007669"/>
    <property type="project" value="InterPro"/>
</dbReference>
<dbReference type="Gene3D" id="1.10.630.10">
    <property type="entry name" value="Cytochrome P450"/>
    <property type="match status" value="1"/>
</dbReference>
<dbReference type="Proteomes" id="UP000536624">
    <property type="component" value="Unassembled WGS sequence"/>
</dbReference>
<dbReference type="AlphaFoldDB" id="A0A7X6B1G7"/>
<dbReference type="EMBL" id="JAALLH010000002">
    <property type="protein sequence ID" value="NIY69546.1"/>
    <property type="molecule type" value="Genomic_DNA"/>
</dbReference>
<evidence type="ECO:0000313" key="3">
    <source>
        <dbReference type="EMBL" id="NIY69546.1"/>
    </source>
</evidence>
<proteinExistence type="inferred from homology"/>
<name>A0A7X6B1G7_STRMQ</name>
<feature type="region of interest" description="Disordered" evidence="2">
    <location>
        <begin position="34"/>
        <end position="65"/>
    </location>
</feature>
<dbReference type="InterPro" id="IPR017972">
    <property type="entry name" value="Cyt_P450_CS"/>
</dbReference>
<gene>
    <name evidence="3" type="ORF">SMALB_7670</name>
</gene>
<dbReference type="GO" id="GO:0016705">
    <property type="term" value="F:oxidoreductase activity, acting on paired donors, with incorporation or reduction of molecular oxygen"/>
    <property type="evidence" value="ECO:0007669"/>
    <property type="project" value="InterPro"/>
</dbReference>
<feature type="compositionally biased region" description="Low complexity" evidence="2">
    <location>
        <begin position="49"/>
        <end position="58"/>
    </location>
</feature>
<comment type="similarity">
    <text evidence="1">Belongs to the cytochrome P450 family.</text>
</comment>